<evidence type="ECO:0000313" key="2">
    <source>
        <dbReference type="Proteomes" id="UP000379480"/>
    </source>
</evidence>
<dbReference type="Proteomes" id="UP000379480">
    <property type="component" value="Unassembled WGS sequence"/>
</dbReference>
<reference evidence="1 2" key="1">
    <citation type="submission" date="2019-09" db="EMBL/GenBank/DDBJ databases">
        <authorList>
            <person name="Chandra G."/>
            <person name="Truman W A."/>
        </authorList>
    </citation>
    <scope>NUCLEOTIDE SEQUENCE [LARGE SCALE GENOMIC DNA]</scope>
    <source>
        <strain evidence="1">PS723</strain>
    </source>
</reference>
<proteinExistence type="predicted"/>
<name>A0A5E7C233_PSEFL</name>
<accession>A0A5E7C233</accession>
<organism evidence="1 2">
    <name type="scientific">Pseudomonas fluorescens</name>
    <dbReference type="NCBI Taxonomy" id="294"/>
    <lineage>
        <taxon>Bacteria</taxon>
        <taxon>Pseudomonadati</taxon>
        <taxon>Pseudomonadota</taxon>
        <taxon>Gammaproteobacteria</taxon>
        <taxon>Pseudomonadales</taxon>
        <taxon>Pseudomonadaceae</taxon>
        <taxon>Pseudomonas</taxon>
    </lineage>
</organism>
<gene>
    <name evidence="1" type="ORF">PS723_02417</name>
</gene>
<protein>
    <submittedName>
        <fullName evidence="1">Uncharacterized protein</fullName>
    </submittedName>
</protein>
<dbReference type="EMBL" id="CABVHY010000010">
    <property type="protein sequence ID" value="VVN98090.1"/>
    <property type="molecule type" value="Genomic_DNA"/>
</dbReference>
<sequence>MQFVYLTVMLRTIAPLGPHRSKLETVPLNLGGASTSVTHDFDNHLHLNPAGNLQEDLPQLEVYFQASPVSQPMYLFHSRSHHSTWICGNHILRGFGSKKCVRGREPKGESPTVLMLSQ</sequence>
<evidence type="ECO:0000313" key="1">
    <source>
        <dbReference type="EMBL" id="VVN98090.1"/>
    </source>
</evidence>
<dbReference type="AlphaFoldDB" id="A0A5E7C233"/>